<protein>
    <submittedName>
        <fullName evidence="2">Uncharacterized protein</fullName>
    </submittedName>
</protein>
<dbReference type="EMBL" id="KI965525">
    <property type="protein sequence ID" value="EUD64223.1"/>
    <property type="molecule type" value="Genomic_DNA"/>
</dbReference>
<dbReference type="GeneID" id="20040676"/>
<sequence>MSWESSVPLIRQDAESSNHSSEGRRNPNNPLKNEQVSKGITRNHPKTIGGDLGEHEQLPEEIVTIKGGKRRRLTILRSRRCPVNFCKEQESQRVRIKGKPRNQKKLKPRKDNVKEAIYLLLETGSTDLFESKEENSYESSYVT</sequence>
<dbReference type="AlphaFoldDB" id="W6ZY32"/>
<accession>W6ZY32</accession>
<dbReference type="VEuPathDB" id="PlasmoDB:C922_05402"/>
<proteinExistence type="predicted"/>
<dbReference type="RefSeq" id="XP_008819195.1">
    <property type="nucleotide sequence ID" value="XM_008820973.1"/>
</dbReference>
<reference evidence="2 3" key="1">
    <citation type="submission" date="2013-02" db="EMBL/GenBank/DDBJ databases">
        <title>The Genome Sequence of Plasmodium inui San Antonio 1.</title>
        <authorList>
            <consortium name="The Broad Institute Genome Sequencing Platform"/>
            <consortium name="The Broad Institute Genome Sequencing Center for Infectious Disease"/>
            <person name="Neafsey D."/>
            <person name="Cheeseman I."/>
            <person name="Volkman S."/>
            <person name="Adams J."/>
            <person name="Walker B."/>
            <person name="Young S.K."/>
            <person name="Zeng Q."/>
            <person name="Gargeya S."/>
            <person name="Fitzgerald M."/>
            <person name="Haas B."/>
            <person name="Abouelleil A."/>
            <person name="Alvarado L."/>
            <person name="Arachchi H.M."/>
            <person name="Berlin A.M."/>
            <person name="Chapman S.B."/>
            <person name="Dewar J."/>
            <person name="Goldberg J."/>
            <person name="Griggs A."/>
            <person name="Gujja S."/>
            <person name="Hansen M."/>
            <person name="Howarth C."/>
            <person name="Imamovic A."/>
            <person name="Larimer J."/>
            <person name="McCowan C."/>
            <person name="Murphy C."/>
            <person name="Neiman D."/>
            <person name="Pearson M."/>
            <person name="Priest M."/>
            <person name="Roberts A."/>
            <person name="Saif S."/>
            <person name="Shea T."/>
            <person name="Sisk P."/>
            <person name="Sykes S."/>
            <person name="Wortman J."/>
            <person name="Nusbaum C."/>
            <person name="Birren B."/>
        </authorList>
    </citation>
    <scope>NUCLEOTIDE SEQUENCE [LARGE SCALE GENOMIC DNA]</scope>
    <source>
        <strain evidence="2 3">San Antonio 1</strain>
    </source>
</reference>
<dbReference type="Proteomes" id="UP000030640">
    <property type="component" value="Unassembled WGS sequence"/>
</dbReference>
<name>W6ZY32_9APIC</name>
<evidence type="ECO:0000313" key="3">
    <source>
        <dbReference type="Proteomes" id="UP000030640"/>
    </source>
</evidence>
<evidence type="ECO:0000256" key="1">
    <source>
        <dbReference type="SAM" id="MobiDB-lite"/>
    </source>
</evidence>
<feature type="compositionally biased region" description="Basic and acidic residues" evidence="1">
    <location>
        <begin position="12"/>
        <end position="25"/>
    </location>
</feature>
<keyword evidence="3" id="KW-1185">Reference proteome</keyword>
<gene>
    <name evidence="2" type="ORF">C922_05402</name>
</gene>
<organism evidence="2 3">
    <name type="scientific">Plasmodium inui San Antonio 1</name>
    <dbReference type="NCBI Taxonomy" id="1237626"/>
    <lineage>
        <taxon>Eukaryota</taxon>
        <taxon>Sar</taxon>
        <taxon>Alveolata</taxon>
        <taxon>Apicomplexa</taxon>
        <taxon>Aconoidasida</taxon>
        <taxon>Haemosporida</taxon>
        <taxon>Plasmodiidae</taxon>
        <taxon>Plasmodium</taxon>
        <taxon>Plasmodium (Plasmodium)</taxon>
    </lineage>
</organism>
<evidence type="ECO:0000313" key="2">
    <source>
        <dbReference type="EMBL" id="EUD64223.1"/>
    </source>
</evidence>
<feature type="compositionally biased region" description="Polar residues" evidence="1">
    <location>
        <begin position="26"/>
        <end position="40"/>
    </location>
</feature>
<feature type="region of interest" description="Disordered" evidence="1">
    <location>
        <begin position="1"/>
        <end position="57"/>
    </location>
</feature>